<gene>
    <name evidence="5" type="ORF">F0237_19560</name>
</gene>
<evidence type="ECO:0000313" key="6">
    <source>
        <dbReference type="Proteomes" id="UP000572722"/>
    </source>
</evidence>
<evidence type="ECO:0000256" key="1">
    <source>
        <dbReference type="ARBA" id="ARBA00005233"/>
    </source>
</evidence>
<keyword evidence="4" id="KW-1133">Transmembrane helix</keyword>
<accession>A0AAE5LJJ8</accession>
<keyword evidence="4" id="KW-0472">Membrane</keyword>
<dbReference type="PANTHER" id="PTHR30093">
    <property type="entry name" value="GENERAL SECRETION PATHWAY PROTEIN G"/>
    <property type="match status" value="1"/>
</dbReference>
<evidence type="ECO:0000256" key="2">
    <source>
        <dbReference type="ARBA" id="ARBA00022481"/>
    </source>
</evidence>
<dbReference type="PROSITE" id="PS00409">
    <property type="entry name" value="PROKAR_NTER_METHYL"/>
    <property type="match status" value="1"/>
</dbReference>
<dbReference type="EMBL" id="VTXO01000010">
    <property type="protein sequence ID" value="NOI82869.1"/>
    <property type="molecule type" value="Genomic_DNA"/>
</dbReference>
<evidence type="ECO:0000313" key="5">
    <source>
        <dbReference type="EMBL" id="NOI82869.1"/>
    </source>
</evidence>
<dbReference type="AlphaFoldDB" id="A0AAE5LJJ8"/>
<proteinExistence type="inferred from homology"/>
<keyword evidence="2" id="KW-0488">Methylation</keyword>
<dbReference type="Pfam" id="PF07963">
    <property type="entry name" value="N_methyl"/>
    <property type="match status" value="1"/>
</dbReference>
<reference evidence="5 6" key="1">
    <citation type="submission" date="2019-08" db="EMBL/GenBank/DDBJ databases">
        <title>Draft genome sequencing and comparative genomics of hatchery-associated Vibrios.</title>
        <authorList>
            <person name="Kehlet-Delgado H."/>
            <person name="Mueller R.S."/>
        </authorList>
    </citation>
    <scope>NUCLEOTIDE SEQUENCE [LARGE SCALE GENOMIC DNA]</scope>
    <source>
        <strain evidence="5 6">01-65-5-1</strain>
    </source>
</reference>
<organism evidence="5 6">
    <name type="scientific">Vibrio tubiashii</name>
    <dbReference type="NCBI Taxonomy" id="29498"/>
    <lineage>
        <taxon>Bacteria</taxon>
        <taxon>Pseudomonadati</taxon>
        <taxon>Pseudomonadota</taxon>
        <taxon>Gammaproteobacteria</taxon>
        <taxon>Vibrionales</taxon>
        <taxon>Vibrionaceae</taxon>
        <taxon>Vibrio</taxon>
        <taxon>Vibrio oreintalis group</taxon>
    </lineage>
</organism>
<name>A0AAE5LJJ8_9VIBR</name>
<keyword evidence="4" id="KW-0812">Transmembrane</keyword>
<keyword evidence="3" id="KW-0281">Fimbrium</keyword>
<dbReference type="NCBIfam" id="TIGR02532">
    <property type="entry name" value="IV_pilin_GFxxxE"/>
    <property type="match status" value="1"/>
</dbReference>
<dbReference type="InterPro" id="IPR012902">
    <property type="entry name" value="N_methyl_site"/>
</dbReference>
<sequence length="141" mass="14618">MQSLQSRKTKGFTLIELMIVVAVIGVLAAIAVPQYQTYVAKSEASAALASITGHRANVETYVLTEGSFPATSSALAIPSSPLGIISYDNVSSAAGDILFTFSSSGVSPDVVSKKVSLKRDGNGAWTCQSDVDSDLKPKGCS</sequence>
<dbReference type="Proteomes" id="UP000572722">
    <property type="component" value="Unassembled WGS sequence"/>
</dbReference>
<feature type="transmembrane region" description="Helical" evidence="4">
    <location>
        <begin position="12"/>
        <end position="32"/>
    </location>
</feature>
<dbReference type="SUPFAM" id="SSF54523">
    <property type="entry name" value="Pili subunits"/>
    <property type="match status" value="1"/>
</dbReference>
<dbReference type="GO" id="GO:0044096">
    <property type="term" value="C:type IV pilus"/>
    <property type="evidence" value="ECO:0007669"/>
    <property type="project" value="TreeGrafter"/>
</dbReference>
<dbReference type="InterPro" id="IPR001082">
    <property type="entry name" value="Pilin"/>
</dbReference>
<dbReference type="InterPro" id="IPR045584">
    <property type="entry name" value="Pilin-like"/>
</dbReference>
<evidence type="ECO:0000256" key="4">
    <source>
        <dbReference type="SAM" id="Phobius"/>
    </source>
</evidence>
<evidence type="ECO:0000256" key="3">
    <source>
        <dbReference type="RuleBase" id="RU000389"/>
    </source>
</evidence>
<comment type="caution">
    <text evidence="5">The sequence shown here is derived from an EMBL/GenBank/DDBJ whole genome shotgun (WGS) entry which is preliminary data.</text>
</comment>
<dbReference type="RefSeq" id="WP_171324691.1">
    <property type="nucleotide sequence ID" value="NZ_VTXO01000010.1"/>
</dbReference>
<dbReference type="Gene3D" id="3.30.700.10">
    <property type="entry name" value="Glycoprotein, Type 4 Pilin"/>
    <property type="match status" value="1"/>
</dbReference>
<dbReference type="GO" id="GO:0007155">
    <property type="term" value="P:cell adhesion"/>
    <property type="evidence" value="ECO:0007669"/>
    <property type="project" value="InterPro"/>
</dbReference>
<dbReference type="GO" id="GO:0043107">
    <property type="term" value="P:type IV pilus-dependent motility"/>
    <property type="evidence" value="ECO:0007669"/>
    <property type="project" value="TreeGrafter"/>
</dbReference>
<dbReference type="Pfam" id="PF00114">
    <property type="entry name" value="Pilin"/>
    <property type="match status" value="1"/>
</dbReference>
<protein>
    <submittedName>
        <fullName evidence="5">Pilin</fullName>
    </submittedName>
</protein>
<dbReference type="PANTHER" id="PTHR30093:SF34">
    <property type="entry name" value="PREPILIN PEPTIDASE-DEPENDENT PROTEIN D"/>
    <property type="match status" value="1"/>
</dbReference>
<comment type="similarity">
    <text evidence="1 3">Belongs to the N-Me-Phe pilin family.</text>
</comment>